<keyword evidence="1" id="KW-1133">Transmembrane helix</keyword>
<feature type="transmembrane region" description="Helical" evidence="1">
    <location>
        <begin position="12"/>
        <end position="32"/>
    </location>
</feature>
<dbReference type="InterPro" id="IPR029787">
    <property type="entry name" value="Nucleotide_cyclase"/>
</dbReference>
<evidence type="ECO:0000259" key="3">
    <source>
        <dbReference type="PROSITE" id="PS50887"/>
    </source>
</evidence>
<dbReference type="InterPro" id="IPR006675">
    <property type="entry name" value="HDIG_dom"/>
</dbReference>
<dbReference type="PANTHER" id="PTHR45138">
    <property type="entry name" value="REGULATORY COMPONENTS OF SENSORY TRANSDUCTION SYSTEM"/>
    <property type="match status" value="1"/>
</dbReference>
<dbReference type="PANTHER" id="PTHR45138:SF9">
    <property type="entry name" value="DIGUANYLATE CYCLASE DGCM-RELATED"/>
    <property type="match status" value="1"/>
</dbReference>
<keyword evidence="7" id="KW-1185">Reference proteome</keyword>
<name>A0A1I6EAS3_9FIRM</name>
<protein>
    <submittedName>
        <fullName evidence="6">PAS domain S-box-containing protein/diguanylate cyclase (GGDEF) domain-containing protein/HDIG domain-containing protein</fullName>
    </submittedName>
</protein>
<dbReference type="SUPFAM" id="SSF55785">
    <property type="entry name" value="PYP-like sensor domain (PAS domain)"/>
    <property type="match status" value="1"/>
</dbReference>
<evidence type="ECO:0000259" key="5">
    <source>
        <dbReference type="PROSITE" id="PS51832"/>
    </source>
</evidence>
<dbReference type="SMART" id="SM00471">
    <property type="entry name" value="HDc"/>
    <property type="match status" value="1"/>
</dbReference>
<dbReference type="Pfam" id="PF00990">
    <property type="entry name" value="GGDEF"/>
    <property type="match status" value="1"/>
</dbReference>
<evidence type="ECO:0000259" key="2">
    <source>
        <dbReference type="PROSITE" id="PS50112"/>
    </source>
</evidence>
<dbReference type="FunFam" id="3.30.70.270:FF:000001">
    <property type="entry name" value="Diguanylate cyclase domain protein"/>
    <property type="match status" value="1"/>
</dbReference>
<dbReference type="InterPro" id="IPR006674">
    <property type="entry name" value="HD_domain"/>
</dbReference>
<dbReference type="InterPro" id="IPR043128">
    <property type="entry name" value="Rev_trsase/Diguanyl_cyclase"/>
</dbReference>
<dbReference type="AlphaFoldDB" id="A0A1I6EAS3"/>
<dbReference type="NCBIfam" id="TIGR00229">
    <property type="entry name" value="sensory_box"/>
    <property type="match status" value="1"/>
</dbReference>
<dbReference type="InterPro" id="IPR035965">
    <property type="entry name" value="PAS-like_dom_sf"/>
</dbReference>
<dbReference type="Gene3D" id="3.30.450.20">
    <property type="entry name" value="PAS domain"/>
    <property type="match status" value="1"/>
</dbReference>
<dbReference type="SUPFAM" id="SSF55073">
    <property type="entry name" value="Nucleotide cyclase"/>
    <property type="match status" value="1"/>
</dbReference>
<accession>A0A1I6EAS3</accession>
<reference evidence="7" key="1">
    <citation type="submission" date="2016-10" db="EMBL/GenBank/DDBJ databases">
        <authorList>
            <person name="Varghese N."/>
            <person name="Submissions S."/>
        </authorList>
    </citation>
    <scope>NUCLEOTIDE SEQUENCE [LARGE SCALE GENOMIC DNA]</scope>
    <source>
        <strain evidence="7">DSM 3669</strain>
    </source>
</reference>
<dbReference type="NCBIfam" id="TIGR00254">
    <property type="entry name" value="GGDEF"/>
    <property type="match status" value="1"/>
</dbReference>
<dbReference type="Gene3D" id="3.30.70.270">
    <property type="match status" value="1"/>
</dbReference>
<sequence length="721" mass="81609">MRLYVDKRMLAAFLAILAGTLLMACFVIQWLVRLHSNTALVGKQVEKVVSIGKIKENIMAQSQSMNMYIISGKPEHLADFRQLARANARLEDELITVIRDARKPLARNIKILNEEYNNYCEQRVVPLVTKGAGLPEELKWQLFGLNNELLRAVDTVQEMRLADTFAVAGTAVANSRRVMAVGVVFTVLGLFTGIFASLATSRKFLEEHGFYRSILRTTRNAVVAIDRKGIIKTFNQVAEQIFEINRSAVLGRHYAYIFSDEKTENWVKCVFPIPEVMAHGRGICSQEYYLTAQDGWEMVLNVDCLPLEKEKSGTGVILIAREITERKALEEKLYGLTLRDGLTGLYNHSYLQKALNREVKKSIEQNKSLAFMLLDIDNFKYYNDHFGHPAGDELLKEFARILLKHTRASDIVGRYGGDEFGIVLPDSDYRIAWRIGERLRCQIAEHPFQYKEQLPGGSLTVSIGIALYPQHAAGVRDLIKMADEAMYHAKRNAKNRVQVYFAAIGQFQNILSKSRGDLTNSLRAIGDLIKDKDRYIFIHSTNVAEYAAALAGDLQLPPKEVALIKAAAFLHDIGKLEVPGEILFKPGKFEEAQWRVMKQHPRWGCNILASFDLFREIIPFVLHHHERYDGSGYPSGLAGEGIPLGARIIAVADSFDAMTMPRPYKRNLSLDEAILELHRNKGSQFDPRLVDRFIQILESRRESICRVISEKRSREPVAIPS</sequence>
<dbReference type="GO" id="GO:0043709">
    <property type="term" value="P:cell adhesion involved in single-species biofilm formation"/>
    <property type="evidence" value="ECO:0007669"/>
    <property type="project" value="TreeGrafter"/>
</dbReference>
<dbReference type="PROSITE" id="PS51257">
    <property type="entry name" value="PROKAR_LIPOPROTEIN"/>
    <property type="match status" value="1"/>
</dbReference>
<dbReference type="CDD" id="cd00077">
    <property type="entry name" value="HDc"/>
    <property type="match status" value="1"/>
</dbReference>
<dbReference type="Pfam" id="PF13487">
    <property type="entry name" value="HD_5"/>
    <property type="match status" value="1"/>
</dbReference>
<dbReference type="CDD" id="cd01949">
    <property type="entry name" value="GGDEF"/>
    <property type="match status" value="1"/>
</dbReference>
<dbReference type="SMART" id="SM00267">
    <property type="entry name" value="GGDEF"/>
    <property type="match status" value="1"/>
</dbReference>
<evidence type="ECO:0000313" key="6">
    <source>
        <dbReference type="EMBL" id="SFR14830.1"/>
    </source>
</evidence>
<feature type="transmembrane region" description="Helical" evidence="1">
    <location>
        <begin position="178"/>
        <end position="199"/>
    </location>
</feature>
<dbReference type="RefSeq" id="WP_131820665.1">
    <property type="nucleotide sequence ID" value="NZ_FOYM01000033.1"/>
</dbReference>
<dbReference type="SMART" id="SM00091">
    <property type="entry name" value="PAS"/>
    <property type="match status" value="1"/>
</dbReference>
<feature type="domain" description="PAS" evidence="2">
    <location>
        <begin position="207"/>
        <end position="280"/>
    </location>
</feature>
<dbReference type="OrthoDB" id="9798833at2"/>
<dbReference type="EMBL" id="FOYM01000033">
    <property type="protein sequence ID" value="SFR14830.1"/>
    <property type="molecule type" value="Genomic_DNA"/>
</dbReference>
<dbReference type="InterPro" id="IPR037522">
    <property type="entry name" value="HD_GYP_dom"/>
</dbReference>
<dbReference type="Gene3D" id="1.10.3210.10">
    <property type="entry name" value="Hypothetical protein af1432"/>
    <property type="match status" value="1"/>
</dbReference>
<organism evidence="6 7">
    <name type="scientific">Desulfoscipio geothermicus DSM 3669</name>
    <dbReference type="NCBI Taxonomy" id="1121426"/>
    <lineage>
        <taxon>Bacteria</taxon>
        <taxon>Bacillati</taxon>
        <taxon>Bacillota</taxon>
        <taxon>Clostridia</taxon>
        <taxon>Eubacteriales</taxon>
        <taxon>Desulfallaceae</taxon>
        <taxon>Desulfoscipio</taxon>
    </lineage>
</organism>
<dbReference type="PROSITE" id="PS50112">
    <property type="entry name" value="PAS"/>
    <property type="match status" value="1"/>
</dbReference>
<proteinExistence type="predicted"/>
<evidence type="ECO:0000259" key="4">
    <source>
        <dbReference type="PROSITE" id="PS51831"/>
    </source>
</evidence>
<keyword evidence="1" id="KW-0472">Membrane</keyword>
<dbReference type="GO" id="GO:0052621">
    <property type="term" value="F:diguanylate cyclase activity"/>
    <property type="evidence" value="ECO:0007669"/>
    <property type="project" value="TreeGrafter"/>
</dbReference>
<dbReference type="PROSITE" id="PS51831">
    <property type="entry name" value="HD"/>
    <property type="match status" value="1"/>
</dbReference>
<dbReference type="PROSITE" id="PS51832">
    <property type="entry name" value="HD_GYP"/>
    <property type="match status" value="1"/>
</dbReference>
<dbReference type="GO" id="GO:1902201">
    <property type="term" value="P:negative regulation of bacterial-type flagellum-dependent cell motility"/>
    <property type="evidence" value="ECO:0007669"/>
    <property type="project" value="TreeGrafter"/>
</dbReference>
<evidence type="ECO:0000256" key="1">
    <source>
        <dbReference type="SAM" id="Phobius"/>
    </source>
</evidence>
<feature type="domain" description="GGDEF" evidence="3">
    <location>
        <begin position="367"/>
        <end position="502"/>
    </location>
</feature>
<feature type="domain" description="HD" evidence="4">
    <location>
        <begin position="536"/>
        <end position="658"/>
    </location>
</feature>
<dbReference type="Pfam" id="PF13426">
    <property type="entry name" value="PAS_9"/>
    <property type="match status" value="1"/>
</dbReference>
<dbReference type="InterPro" id="IPR003607">
    <property type="entry name" value="HD/PDEase_dom"/>
</dbReference>
<dbReference type="Proteomes" id="UP000199584">
    <property type="component" value="Unassembled WGS sequence"/>
</dbReference>
<dbReference type="PROSITE" id="PS50887">
    <property type="entry name" value="GGDEF"/>
    <property type="match status" value="1"/>
</dbReference>
<dbReference type="NCBIfam" id="TIGR00277">
    <property type="entry name" value="HDIG"/>
    <property type="match status" value="1"/>
</dbReference>
<dbReference type="STRING" id="39060.SAMN05660706_13327"/>
<dbReference type="SUPFAM" id="SSF109604">
    <property type="entry name" value="HD-domain/PDEase-like"/>
    <property type="match status" value="1"/>
</dbReference>
<dbReference type="InterPro" id="IPR000014">
    <property type="entry name" value="PAS"/>
</dbReference>
<dbReference type="GO" id="GO:0005886">
    <property type="term" value="C:plasma membrane"/>
    <property type="evidence" value="ECO:0007669"/>
    <property type="project" value="TreeGrafter"/>
</dbReference>
<evidence type="ECO:0000313" key="7">
    <source>
        <dbReference type="Proteomes" id="UP000199584"/>
    </source>
</evidence>
<dbReference type="InterPro" id="IPR000160">
    <property type="entry name" value="GGDEF_dom"/>
</dbReference>
<feature type="domain" description="HD-GYP" evidence="5">
    <location>
        <begin position="514"/>
        <end position="709"/>
    </location>
</feature>
<dbReference type="InterPro" id="IPR050469">
    <property type="entry name" value="Diguanylate_Cyclase"/>
</dbReference>
<keyword evidence="1" id="KW-0812">Transmembrane</keyword>
<gene>
    <name evidence="6" type="ORF">SAMN05660706_13327</name>
</gene>